<gene>
    <name evidence="2" type="ORF">R2D22_25055</name>
</gene>
<evidence type="ECO:0000256" key="1">
    <source>
        <dbReference type="SAM" id="Phobius"/>
    </source>
</evidence>
<organism evidence="2 3">
    <name type="scientific">Streptomyces solicathayae</name>
    <dbReference type="NCBI Taxonomy" id="3081768"/>
    <lineage>
        <taxon>Bacteria</taxon>
        <taxon>Bacillati</taxon>
        <taxon>Actinomycetota</taxon>
        <taxon>Actinomycetes</taxon>
        <taxon>Kitasatosporales</taxon>
        <taxon>Streptomycetaceae</taxon>
        <taxon>Streptomyces</taxon>
    </lineage>
</organism>
<dbReference type="EMBL" id="CP137573">
    <property type="protein sequence ID" value="WOX24472.1"/>
    <property type="molecule type" value="Genomic_DNA"/>
</dbReference>
<evidence type="ECO:0000313" key="2">
    <source>
        <dbReference type="EMBL" id="WOX24472.1"/>
    </source>
</evidence>
<feature type="transmembrane region" description="Helical" evidence="1">
    <location>
        <begin position="131"/>
        <end position="149"/>
    </location>
</feature>
<keyword evidence="1" id="KW-0472">Membrane</keyword>
<sequence>MILVIVVLVCSLFASLAGLLFGPLMIQGEGKELKKIRDLAESGIEVESRLVGLERIGDGGYLHGMFEFGTLNGDTVLHQTGEKVSPAMVVGSAYPLVYHPDNVKHVLVGTMATVRKEVRFRRDGVRGAKKMMLLAFAVGVLAVVGLILSPA</sequence>
<feature type="transmembrane region" description="Helical" evidence="1">
    <location>
        <begin position="6"/>
        <end position="26"/>
    </location>
</feature>
<evidence type="ECO:0000313" key="3">
    <source>
        <dbReference type="Proteomes" id="UP001301731"/>
    </source>
</evidence>
<protein>
    <submittedName>
        <fullName evidence="2">Uncharacterized protein</fullName>
    </submittedName>
</protein>
<keyword evidence="1" id="KW-0812">Transmembrane</keyword>
<keyword evidence="1" id="KW-1133">Transmembrane helix</keyword>
<dbReference type="Proteomes" id="UP001301731">
    <property type="component" value="Chromosome"/>
</dbReference>
<reference evidence="2 3" key="1">
    <citation type="submission" date="2023-10" db="EMBL/GenBank/DDBJ databases">
        <title>The genome sequence of Streptomyces sp. HUAS YS2.</title>
        <authorList>
            <person name="Mo P."/>
        </authorList>
    </citation>
    <scope>NUCLEOTIDE SEQUENCE [LARGE SCALE GENOMIC DNA]</scope>
    <source>
        <strain evidence="2 3">HUAS YS2</strain>
    </source>
</reference>
<dbReference type="RefSeq" id="WP_318106919.1">
    <property type="nucleotide sequence ID" value="NZ_CP137573.1"/>
</dbReference>
<keyword evidence="3" id="KW-1185">Reference proteome</keyword>
<proteinExistence type="predicted"/>
<name>A0ABZ0LY65_9ACTN</name>
<accession>A0ABZ0LY65</accession>